<keyword evidence="1" id="KW-0812">Transmembrane</keyword>
<sequence>MTNASQKKAVDYEAPKGIEDTRTAEQIDADMNRVREELTATVNELAGRLHPDNLKEEARAYAEDKLNQGKEQAMGLVDDAKAGDTKALAIIGTAIAVVAIFVIRKIIK</sequence>
<name>A0ABT9PKL8_9ACTO</name>
<gene>
    <name evidence="2" type="ORF">J2S45_001952</name>
</gene>
<keyword evidence="1" id="KW-0472">Membrane</keyword>
<dbReference type="InterPro" id="IPR022062">
    <property type="entry name" value="DUF3618"/>
</dbReference>
<evidence type="ECO:0000313" key="2">
    <source>
        <dbReference type="EMBL" id="MDP9833273.1"/>
    </source>
</evidence>
<protein>
    <submittedName>
        <fullName evidence="2">F0F1-type ATP synthase membrane subunit b/b</fullName>
    </submittedName>
</protein>
<proteinExistence type="predicted"/>
<organism evidence="2 3">
    <name type="scientific">Trueperella abortisuis</name>
    <dbReference type="NCBI Taxonomy" id="445930"/>
    <lineage>
        <taxon>Bacteria</taxon>
        <taxon>Bacillati</taxon>
        <taxon>Actinomycetota</taxon>
        <taxon>Actinomycetes</taxon>
        <taxon>Actinomycetales</taxon>
        <taxon>Actinomycetaceae</taxon>
        <taxon>Trueperella</taxon>
    </lineage>
</organism>
<dbReference type="Proteomes" id="UP001230145">
    <property type="component" value="Unassembled WGS sequence"/>
</dbReference>
<evidence type="ECO:0000256" key="1">
    <source>
        <dbReference type="SAM" id="Phobius"/>
    </source>
</evidence>
<evidence type="ECO:0000313" key="3">
    <source>
        <dbReference type="Proteomes" id="UP001230145"/>
    </source>
</evidence>
<dbReference type="EMBL" id="JAUSQL010000001">
    <property type="protein sequence ID" value="MDP9833273.1"/>
    <property type="molecule type" value="Genomic_DNA"/>
</dbReference>
<keyword evidence="3" id="KW-1185">Reference proteome</keyword>
<reference evidence="2 3" key="1">
    <citation type="submission" date="2023-07" db="EMBL/GenBank/DDBJ databases">
        <title>Sequencing the genomes of 1000 actinobacteria strains.</title>
        <authorList>
            <person name="Klenk H.-P."/>
        </authorList>
    </citation>
    <scope>NUCLEOTIDE SEQUENCE [LARGE SCALE GENOMIC DNA]</scope>
    <source>
        <strain evidence="2 3">DSM 19515</strain>
    </source>
</reference>
<keyword evidence="1" id="KW-1133">Transmembrane helix</keyword>
<accession>A0ABT9PKL8</accession>
<dbReference type="Pfam" id="PF12277">
    <property type="entry name" value="DUF3618"/>
    <property type="match status" value="1"/>
</dbReference>
<feature type="transmembrane region" description="Helical" evidence="1">
    <location>
        <begin position="87"/>
        <end position="107"/>
    </location>
</feature>
<dbReference type="RefSeq" id="WP_296930845.1">
    <property type="nucleotide sequence ID" value="NZ_JAUSQL010000001.1"/>
</dbReference>
<comment type="caution">
    <text evidence="2">The sequence shown here is derived from an EMBL/GenBank/DDBJ whole genome shotgun (WGS) entry which is preliminary data.</text>
</comment>